<gene>
    <name evidence="1" type="ORF">AXF14_01495</name>
</gene>
<dbReference type="SUPFAM" id="SSF158997">
    <property type="entry name" value="Trm112p-like"/>
    <property type="match status" value="1"/>
</dbReference>
<dbReference type="RefSeq" id="WP_067939523.1">
    <property type="nucleotide sequence ID" value="NZ_CAUHMM010000074.1"/>
</dbReference>
<protein>
    <recommendedName>
        <fullName evidence="3">Tetraacyldisaccharide 4'-kinase</fullName>
    </recommendedName>
</protein>
<evidence type="ECO:0000313" key="2">
    <source>
        <dbReference type="Proteomes" id="UP000065220"/>
    </source>
</evidence>
<accession>A0A0X8JCS9</accession>
<dbReference type="AlphaFoldDB" id="A0A0X8JCS9"/>
<dbReference type="KEGG" id="ard:AXF14_01495"/>
<dbReference type="OrthoDB" id="9812205at2"/>
<organism evidence="1 2">
    <name type="scientific">Actinomyces radicidentis</name>
    <dbReference type="NCBI Taxonomy" id="111015"/>
    <lineage>
        <taxon>Bacteria</taxon>
        <taxon>Bacillati</taxon>
        <taxon>Actinomycetota</taxon>
        <taxon>Actinomycetes</taxon>
        <taxon>Actinomycetales</taxon>
        <taxon>Actinomycetaceae</taxon>
        <taxon>Actinomyces</taxon>
    </lineage>
</organism>
<reference evidence="2" key="1">
    <citation type="submission" date="2016-02" db="EMBL/GenBank/DDBJ databases">
        <authorList>
            <person name="Holder M.E."/>
            <person name="Ajami N.J."/>
            <person name="Petrosino J.F."/>
        </authorList>
    </citation>
    <scope>NUCLEOTIDE SEQUENCE [LARGE SCALE GENOMIC DNA]</scope>
    <source>
        <strain evidence="2">CCUG 36733</strain>
    </source>
</reference>
<dbReference type="EMBL" id="CP014228">
    <property type="protein sequence ID" value="AMD86515.1"/>
    <property type="molecule type" value="Genomic_DNA"/>
</dbReference>
<name>A0A0X8JCS9_ACTRD</name>
<evidence type="ECO:0000313" key="1">
    <source>
        <dbReference type="EMBL" id="AMD86515.1"/>
    </source>
</evidence>
<dbReference type="Proteomes" id="UP000065220">
    <property type="component" value="Chromosome"/>
</dbReference>
<keyword evidence="2" id="KW-1185">Reference proteome</keyword>
<evidence type="ECO:0008006" key="3">
    <source>
        <dbReference type="Google" id="ProtNLM"/>
    </source>
</evidence>
<dbReference type="Gene3D" id="2.20.25.10">
    <property type="match status" value="1"/>
</dbReference>
<dbReference type="STRING" id="111015.AXF14_01495"/>
<proteinExistence type="predicted"/>
<sequence length="68" mass="6980">MSTDTSSTAPAPAAWLREDLRCPVTGGELVDAVGPDGEPRLDSPQAGLSFPVRDGVPILLAHEASPLA</sequence>